<dbReference type="InterPro" id="IPR011006">
    <property type="entry name" value="CheY-like_superfamily"/>
</dbReference>
<dbReference type="CDD" id="cd00130">
    <property type="entry name" value="PAS"/>
    <property type="match status" value="1"/>
</dbReference>
<keyword evidence="8 11" id="KW-0472">Membrane</keyword>
<dbReference type="InterPro" id="IPR001789">
    <property type="entry name" value="Sig_transdc_resp-reg_receiver"/>
</dbReference>
<dbReference type="InterPro" id="IPR033480">
    <property type="entry name" value="sCache_2"/>
</dbReference>
<feature type="transmembrane region" description="Helical" evidence="11">
    <location>
        <begin position="201"/>
        <end position="224"/>
    </location>
</feature>
<feature type="domain" description="PAS" evidence="14">
    <location>
        <begin position="251"/>
        <end position="321"/>
    </location>
</feature>
<dbReference type="SMART" id="SM01049">
    <property type="entry name" value="Cache_2"/>
    <property type="match status" value="1"/>
</dbReference>
<dbReference type="SMART" id="SM00388">
    <property type="entry name" value="HisKA"/>
    <property type="match status" value="1"/>
</dbReference>
<dbReference type="SUPFAM" id="SSF52172">
    <property type="entry name" value="CheY-like"/>
    <property type="match status" value="1"/>
</dbReference>
<comment type="catalytic activity">
    <reaction evidence="1">
        <text>ATP + protein L-histidine = ADP + protein N-phospho-L-histidine.</text>
        <dbReference type="EC" id="2.7.13.3"/>
    </reaction>
</comment>
<dbReference type="Pfam" id="PF17200">
    <property type="entry name" value="sCache_2"/>
    <property type="match status" value="1"/>
</dbReference>
<feature type="domain" description="PAC" evidence="15">
    <location>
        <begin position="325"/>
        <end position="377"/>
    </location>
</feature>
<sequence>MSKKTNSPKATSLLRPAIYKILILGILLGIIFLVVSFFLAHRYMESTKNQRLSNLSQMVHMARNAIQPIIKDFHEKKINKQTAVNRIRDMVRRMTYHDHSGKNYIFMSSYDGTMLVQPFEPEKEMTNMWDLLDHHGKFIIQELIKAAKSPQGKGFVQYHYLAPASGRPQEKYSFVIGIPELDCYIGTGKYMDDIRAAQRNYIWSAVGLTTLLLILLMILVKYSIKEVKKNLEKLSHENQEHKKTHQALKQSEARFRLAFDNAAIGRAIAQVDGQFIRVNKYFAQIMGMKVSELRLKSWQEIIHPDHLTEKDACDQALLENKETGVQMKARLLSLENLKIWARISYVLIRDKEDHPMYFVCDIQDISAQIAYEDMLKKYERIVDTSIDQMSLVNRDYVYEAVNEAYVKNHDLKREDIVGHSVAEINSQIAFEKTIKSHLDAALEGRIIQYQSEFKYRGLGQRYMDVWYFPYKNAKNEVSAVVVHVKDITETKIMEDKLLQAQKMEAIGTLAGGIAHDFNNILSAIMGHAELAQMSLEGETKISANLSQIIVAAERAKELVKQILTFSRKSETDLRLIDLNQQLLESINLLKRTIPKMVEIEIKLGQELEPVMADATQLNQVIMNLASNASDAMPEGGKLTFATTSMDLDQDFCETHLEIKPGRYLILTVTDTGSGIDKKTQDKIFDPFFTTKEIGKGTGLGLSTVYGIIKEHGGQITCYSELGQGTSFRVYLPVHETAMRLNLPVLTIQEVAGGDESILLVDDEAAIRKSSALILENKGYTVQTAANGEEALNVFQGHPSRFDLVILDLGMPGMGGKKCLKQLLALDPSLKILIASGYSADGRIQDTLNQGASAFIAKPFRGNELLKAVRRLLDR</sequence>
<dbReference type="NCBIfam" id="TIGR00229">
    <property type="entry name" value="sensory_box"/>
    <property type="match status" value="2"/>
</dbReference>
<dbReference type="Gene3D" id="3.30.450.20">
    <property type="entry name" value="PAS domain"/>
    <property type="match status" value="3"/>
</dbReference>
<dbReference type="InterPro" id="IPR005467">
    <property type="entry name" value="His_kinase_dom"/>
</dbReference>
<feature type="transmembrane region" description="Helical" evidence="11">
    <location>
        <begin position="17"/>
        <end position="40"/>
    </location>
</feature>
<dbReference type="SUPFAM" id="SSF55785">
    <property type="entry name" value="PYP-like sensor domain (PAS domain)"/>
    <property type="match status" value="2"/>
</dbReference>
<dbReference type="SMART" id="SM00086">
    <property type="entry name" value="PAC"/>
    <property type="match status" value="2"/>
</dbReference>
<keyword evidence="6 11" id="KW-0812">Transmembrane</keyword>
<dbReference type="STRING" id="1429043.X474_04105"/>
<feature type="coiled-coil region" evidence="10">
    <location>
        <begin position="224"/>
        <end position="251"/>
    </location>
</feature>
<evidence type="ECO:0000256" key="2">
    <source>
        <dbReference type="ARBA" id="ARBA00004651"/>
    </source>
</evidence>
<dbReference type="SUPFAM" id="SSF47384">
    <property type="entry name" value="Homodimeric domain of signal transducing histidine kinase"/>
    <property type="match status" value="1"/>
</dbReference>
<dbReference type="SMART" id="SM00387">
    <property type="entry name" value="HATPase_c"/>
    <property type="match status" value="1"/>
</dbReference>
<evidence type="ECO:0000256" key="11">
    <source>
        <dbReference type="SAM" id="Phobius"/>
    </source>
</evidence>
<dbReference type="InParanoid" id="A0A0D2JIF0"/>
<feature type="domain" description="Response regulatory" evidence="13">
    <location>
        <begin position="756"/>
        <end position="872"/>
    </location>
</feature>
<accession>A0A0D2JIF0</accession>
<dbReference type="EC" id="2.7.13.3" evidence="3"/>
<dbReference type="PROSITE" id="PS50110">
    <property type="entry name" value="RESPONSE_REGULATORY"/>
    <property type="match status" value="1"/>
</dbReference>
<comment type="subcellular location">
    <subcellularLocation>
        <location evidence="2">Cell membrane</location>
        <topology evidence="2">Multi-pass membrane protein</topology>
    </subcellularLocation>
</comment>
<reference evidence="16 17" key="1">
    <citation type="submission" date="2013-11" db="EMBL/GenBank/DDBJ databases">
        <title>Metagenomic analysis of a methanogenic consortium involved in long chain n-alkane degradation.</title>
        <authorList>
            <person name="Davidova I.A."/>
            <person name="Callaghan A.V."/>
            <person name="Wawrik B."/>
            <person name="Pruitt S."/>
            <person name="Marks C."/>
            <person name="Duncan K.E."/>
            <person name="Suflita J.M."/>
        </authorList>
    </citation>
    <scope>NUCLEOTIDE SEQUENCE [LARGE SCALE GENOMIC DNA]</scope>
    <source>
        <strain evidence="16 17">SPR</strain>
    </source>
</reference>
<evidence type="ECO:0000256" key="10">
    <source>
        <dbReference type="SAM" id="Coils"/>
    </source>
</evidence>
<dbReference type="Pfam" id="PF00512">
    <property type="entry name" value="HisKA"/>
    <property type="match status" value="1"/>
</dbReference>
<evidence type="ECO:0000256" key="5">
    <source>
        <dbReference type="ARBA" id="ARBA00022553"/>
    </source>
</evidence>
<dbReference type="InterPro" id="IPR013655">
    <property type="entry name" value="PAS_fold_3"/>
</dbReference>
<keyword evidence="17" id="KW-1185">Reference proteome</keyword>
<dbReference type="Gene3D" id="3.40.50.2300">
    <property type="match status" value="1"/>
</dbReference>
<dbReference type="SMART" id="SM00091">
    <property type="entry name" value="PAS"/>
    <property type="match status" value="2"/>
</dbReference>
<evidence type="ECO:0000313" key="16">
    <source>
        <dbReference type="EMBL" id="KIX15456.1"/>
    </source>
</evidence>
<dbReference type="PANTHER" id="PTHR43065">
    <property type="entry name" value="SENSOR HISTIDINE KINASE"/>
    <property type="match status" value="1"/>
</dbReference>
<dbReference type="InterPro" id="IPR035965">
    <property type="entry name" value="PAS-like_dom_sf"/>
</dbReference>
<dbReference type="InterPro" id="IPR004358">
    <property type="entry name" value="Sig_transdc_His_kin-like_C"/>
</dbReference>
<dbReference type="OrthoDB" id="9761263at2"/>
<keyword evidence="7 11" id="KW-1133">Transmembrane helix</keyword>
<dbReference type="Pfam" id="PF02518">
    <property type="entry name" value="HATPase_c"/>
    <property type="match status" value="1"/>
</dbReference>
<dbReference type="PATRIC" id="fig|1429043.3.peg.872"/>
<dbReference type="PROSITE" id="PS50113">
    <property type="entry name" value="PAC"/>
    <property type="match status" value="1"/>
</dbReference>
<dbReference type="Pfam" id="PF08447">
    <property type="entry name" value="PAS_3"/>
    <property type="match status" value="1"/>
</dbReference>
<dbReference type="PROSITE" id="PS50109">
    <property type="entry name" value="HIS_KIN"/>
    <property type="match status" value="1"/>
</dbReference>
<dbReference type="PROSITE" id="PS50112">
    <property type="entry name" value="PAS"/>
    <property type="match status" value="1"/>
</dbReference>
<organism evidence="16 17">
    <name type="scientific">Dethiosulfatarculus sandiegensis</name>
    <dbReference type="NCBI Taxonomy" id="1429043"/>
    <lineage>
        <taxon>Bacteria</taxon>
        <taxon>Pseudomonadati</taxon>
        <taxon>Thermodesulfobacteriota</taxon>
        <taxon>Desulfarculia</taxon>
        <taxon>Desulfarculales</taxon>
        <taxon>Desulfarculaceae</taxon>
        <taxon>Dethiosulfatarculus</taxon>
    </lineage>
</organism>
<dbReference type="Gene3D" id="1.10.287.130">
    <property type="match status" value="1"/>
</dbReference>
<evidence type="ECO:0000256" key="9">
    <source>
        <dbReference type="PROSITE-ProRule" id="PRU00169"/>
    </source>
</evidence>
<evidence type="ECO:0000256" key="8">
    <source>
        <dbReference type="ARBA" id="ARBA00023136"/>
    </source>
</evidence>
<evidence type="ECO:0000256" key="6">
    <source>
        <dbReference type="ARBA" id="ARBA00022692"/>
    </source>
</evidence>
<dbReference type="InterPro" id="IPR001610">
    <property type="entry name" value="PAC"/>
</dbReference>
<dbReference type="GO" id="GO:0005886">
    <property type="term" value="C:plasma membrane"/>
    <property type="evidence" value="ECO:0007669"/>
    <property type="project" value="UniProtKB-SubCell"/>
</dbReference>
<evidence type="ECO:0000259" key="14">
    <source>
        <dbReference type="PROSITE" id="PS50112"/>
    </source>
</evidence>
<dbReference type="AlphaFoldDB" id="A0A0D2JIF0"/>
<dbReference type="CDD" id="cd17535">
    <property type="entry name" value="REC_NarL-like"/>
    <property type="match status" value="1"/>
</dbReference>
<dbReference type="Gene3D" id="3.30.565.10">
    <property type="entry name" value="Histidine kinase-like ATPase, C-terminal domain"/>
    <property type="match status" value="1"/>
</dbReference>
<evidence type="ECO:0000256" key="4">
    <source>
        <dbReference type="ARBA" id="ARBA00022475"/>
    </source>
</evidence>
<gene>
    <name evidence="16" type="ORF">X474_04105</name>
</gene>
<dbReference type="InterPro" id="IPR058245">
    <property type="entry name" value="NreC/VraR/RcsB-like_REC"/>
</dbReference>
<feature type="modified residue" description="4-aspartylphosphate" evidence="9">
    <location>
        <position position="807"/>
    </location>
</feature>
<dbReference type="InterPro" id="IPR000700">
    <property type="entry name" value="PAS-assoc_C"/>
</dbReference>
<dbReference type="InterPro" id="IPR003594">
    <property type="entry name" value="HATPase_dom"/>
</dbReference>
<dbReference type="InterPro" id="IPR000014">
    <property type="entry name" value="PAS"/>
</dbReference>
<evidence type="ECO:0000259" key="12">
    <source>
        <dbReference type="PROSITE" id="PS50109"/>
    </source>
</evidence>
<dbReference type="PRINTS" id="PR00344">
    <property type="entry name" value="BCTRLSENSOR"/>
</dbReference>
<dbReference type="SMART" id="SM00448">
    <property type="entry name" value="REC"/>
    <property type="match status" value="1"/>
</dbReference>
<evidence type="ECO:0000259" key="15">
    <source>
        <dbReference type="PROSITE" id="PS50113"/>
    </source>
</evidence>
<dbReference type="InterPro" id="IPR003661">
    <property type="entry name" value="HisK_dim/P_dom"/>
</dbReference>
<keyword evidence="5 9" id="KW-0597">Phosphoprotein</keyword>
<dbReference type="FunCoup" id="A0A0D2JIF0">
    <property type="interactions" value="137"/>
</dbReference>
<dbReference type="InterPro" id="IPR036890">
    <property type="entry name" value="HATPase_C_sf"/>
</dbReference>
<evidence type="ECO:0000259" key="13">
    <source>
        <dbReference type="PROSITE" id="PS50110"/>
    </source>
</evidence>
<evidence type="ECO:0000313" key="17">
    <source>
        <dbReference type="Proteomes" id="UP000032233"/>
    </source>
</evidence>
<keyword evidence="4" id="KW-1003">Cell membrane</keyword>
<dbReference type="SUPFAM" id="SSF55874">
    <property type="entry name" value="ATPase domain of HSP90 chaperone/DNA topoisomerase II/histidine kinase"/>
    <property type="match status" value="1"/>
</dbReference>
<protein>
    <recommendedName>
        <fullName evidence="3">histidine kinase</fullName>
        <ecNumber evidence="3">2.7.13.3</ecNumber>
    </recommendedName>
</protein>
<evidence type="ECO:0000256" key="3">
    <source>
        <dbReference type="ARBA" id="ARBA00012438"/>
    </source>
</evidence>
<evidence type="ECO:0000256" key="1">
    <source>
        <dbReference type="ARBA" id="ARBA00000085"/>
    </source>
</evidence>
<evidence type="ECO:0000256" key="7">
    <source>
        <dbReference type="ARBA" id="ARBA00022989"/>
    </source>
</evidence>
<dbReference type="Pfam" id="PF08448">
    <property type="entry name" value="PAS_4"/>
    <property type="match status" value="1"/>
</dbReference>
<proteinExistence type="predicted"/>
<dbReference type="Proteomes" id="UP000032233">
    <property type="component" value="Unassembled WGS sequence"/>
</dbReference>
<dbReference type="Pfam" id="PF00072">
    <property type="entry name" value="Response_reg"/>
    <property type="match status" value="1"/>
</dbReference>
<feature type="domain" description="Histidine kinase" evidence="12">
    <location>
        <begin position="512"/>
        <end position="735"/>
    </location>
</feature>
<dbReference type="CDD" id="cd00082">
    <property type="entry name" value="HisKA"/>
    <property type="match status" value="1"/>
</dbReference>
<dbReference type="PANTHER" id="PTHR43065:SF42">
    <property type="entry name" value="TWO-COMPONENT SENSOR PPRA"/>
    <property type="match status" value="1"/>
</dbReference>
<comment type="caution">
    <text evidence="16">The sequence shown here is derived from an EMBL/GenBank/DDBJ whole genome shotgun (WGS) entry which is preliminary data.</text>
</comment>
<dbReference type="InterPro" id="IPR036097">
    <property type="entry name" value="HisK_dim/P_sf"/>
</dbReference>
<dbReference type="GO" id="GO:0000155">
    <property type="term" value="F:phosphorelay sensor kinase activity"/>
    <property type="evidence" value="ECO:0007669"/>
    <property type="project" value="InterPro"/>
</dbReference>
<name>A0A0D2JIF0_9BACT</name>
<keyword evidence="10" id="KW-0175">Coiled coil</keyword>
<dbReference type="InterPro" id="IPR013656">
    <property type="entry name" value="PAS_4"/>
</dbReference>
<dbReference type="EMBL" id="AZAC01000003">
    <property type="protein sequence ID" value="KIX15456.1"/>
    <property type="molecule type" value="Genomic_DNA"/>
</dbReference>